<dbReference type="Proteomes" id="UP000581087">
    <property type="component" value="Unassembled WGS sequence"/>
</dbReference>
<keyword evidence="4" id="KW-0413">Isomerase</keyword>
<evidence type="ECO:0000256" key="2">
    <source>
        <dbReference type="SAM" id="Phobius"/>
    </source>
</evidence>
<dbReference type="RefSeq" id="WP_129172171.1">
    <property type="nucleotide sequence ID" value="NZ_JACCBI010000001.1"/>
</dbReference>
<dbReference type="Gene3D" id="3.40.30.10">
    <property type="entry name" value="Glutaredoxin"/>
    <property type="match status" value="1"/>
</dbReference>
<reference evidence="5 6" key="1">
    <citation type="submission" date="2019-01" db="EMBL/GenBank/DDBJ databases">
        <title>Agromyces.</title>
        <authorList>
            <person name="Li J."/>
        </authorList>
    </citation>
    <scope>NUCLEOTIDE SEQUENCE [LARGE SCALE GENOMIC DNA]</scope>
    <source>
        <strain evidence="5 6">DSM 23870</strain>
    </source>
</reference>
<dbReference type="EMBL" id="SDPM01000001">
    <property type="protein sequence ID" value="RXZ87906.1"/>
    <property type="molecule type" value="Genomic_DNA"/>
</dbReference>
<keyword evidence="2" id="KW-0472">Membrane</keyword>
<sequence>MTTKDRTRTEAIRRRANEERRRDEALRRRRRLLVQIGVVVGGALIVVGGVLAVTGLSSQAREASTPSIRTTVTVAGTAAVPFVVEGSTVRIGEPDAPVELSIYEDFSCLHCQDLDAAIEPVLPELIASGDVAVEYHPMRVVTNFGTRAGSAATCVAVGSPENWMTVHAALFAAHDAASDAWSYSDLRGFVADLGVTDEATLDCIESGRYAPWIEQNTRVAAAEGVTATPTLLVNGEASDIRSAEALTAAVEAILATDD</sequence>
<proteinExistence type="predicted"/>
<dbReference type="SUPFAM" id="SSF52833">
    <property type="entry name" value="Thioredoxin-like"/>
    <property type="match status" value="1"/>
</dbReference>
<evidence type="ECO:0000256" key="1">
    <source>
        <dbReference type="SAM" id="MobiDB-lite"/>
    </source>
</evidence>
<dbReference type="Proteomes" id="UP000292686">
    <property type="component" value="Unassembled WGS sequence"/>
</dbReference>
<keyword evidence="2" id="KW-0812">Transmembrane</keyword>
<evidence type="ECO:0000313" key="7">
    <source>
        <dbReference type="Proteomes" id="UP000581087"/>
    </source>
</evidence>
<dbReference type="GO" id="GO:0016853">
    <property type="term" value="F:isomerase activity"/>
    <property type="evidence" value="ECO:0007669"/>
    <property type="project" value="UniProtKB-KW"/>
</dbReference>
<feature type="transmembrane region" description="Helical" evidence="2">
    <location>
        <begin position="32"/>
        <end position="56"/>
    </location>
</feature>
<dbReference type="Pfam" id="PF13462">
    <property type="entry name" value="Thioredoxin_4"/>
    <property type="match status" value="1"/>
</dbReference>
<evidence type="ECO:0000313" key="6">
    <source>
        <dbReference type="Proteomes" id="UP000292686"/>
    </source>
</evidence>
<dbReference type="CDD" id="cd02972">
    <property type="entry name" value="DsbA_family"/>
    <property type="match status" value="1"/>
</dbReference>
<dbReference type="AlphaFoldDB" id="A0A4V1R2P8"/>
<evidence type="ECO:0000313" key="4">
    <source>
        <dbReference type="EMBL" id="NYD67928.1"/>
    </source>
</evidence>
<keyword evidence="2" id="KW-1133">Transmembrane helix</keyword>
<gene>
    <name evidence="4" type="ORF">BJ972_002447</name>
    <name evidence="5" type="ORF">ESP50_01530</name>
</gene>
<dbReference type="EMBL" id="JACCBI010000001">
    <property type="protein sequence ID" value="NYD67928.1"/>
    <property type="molecule type" value="Genomic_DNA"/>
</dbReference>
<keyword evidence="6" id="KW-1185">Reference proteome</keyword>
<organism evidence="5 6">
    <name type="scientific">Agromyces atrinae</name>
    <dbReference type="NCBI Taxonomy" id="592376"/>
    <lineage>
        <taxon>Bacteria</taxon>
        <taxon>Bacillati</taxon>
        <taxon>Actinomycetota</taxon>
        <taxon>Actinomycetes</taxon>
        <taxon>Micrococcales</taxon>
        <taxon>Microbacteriaceae</taxon>
        <taxon>Agromyces</taxon>
    </lineage>
</organism>
<feature type="region of interest" description="Disordered" evidence="1">
    <location>
        <begin position="1"/>
        <end position="20"/>
    </location>
</feature>
<evidence type="ECO:0000313" key="5">
    <source>
        <dbReference type="EMBL" id="RXZ87906.1"/>
    </source>
</evidence>
<dbReference type="InterPro" id="IPR012336">
    <property type="entry name" value="Thioredoxin-like_fold"/>
</dbReference>
<accession>A0A4V1R2P8</accession>
<feature type="domain" description="Thioredoxin-like fold" evidence="3">
    <location>
        <begin position="87"/>
        <end position="251"/>
    </location>
</feature>
<comment type="caution">
    <text evidence="5">The sequence shown here is derived from an EMBL/GenBank/DDBJ whole genome shotgun (WGS) entry which is preliminary data.</text>
</comment>
<dbReference type="OrthoDB" id="117402at2"/>
<protein>
    <submittedName>
        <fullName evidence="4">Protein-disulfide isomerase</fullName>
    </submittedName>
</protein>
<reference evidence="4 7" key="2">
    <citation type="submission" date="2020-07" db="EMBL/GenBank/DDBJ databases">
        <title>Sequencing the genomes of 1000 actinobacteria strains.</title>
        <authorList>
            <person name="Klenk H.-P."/>
        </authorList>
    </citation>
    <scope>NUCLEOTIDE SEQUENCE [LARGE SCALE GENOMIC DNA]</scope>
    <source>
        <strain evidence="4 7">DSM 23870</strain>
    </source>
</reference>
<evidence type="ECO:0000259" key="3">
    <source>
        <dbReference type="Pfam" id="PF13462"/>
    </source>
</evidence>
<dbReference type="InterPro" id="IPR036249">
    <property type="entry name" value="Thioredoxin-like_sf"/>
</dbReference>
<name>A0A4V1R2P8_9MICO</name>